<dbReference type="AlphaFoldDB" id="A0A4P2PWK1"/>
<organism evidence="2 3">
    <name type="scientific">Sorangium cellulosum</name>
    <name type="common">Polyangium cellulosum</name>
    <dbReference type="NCBI Taxonomy" id="56"/>
    <lineage>
        <taxon>Bacteria</taxon>
        <taxon>Pseudomonadati</taxon>
        <taxon>Myxococcota</taxon>
        <taxon>Polyangia</taxon>
        <taxon>Polyangiales</taxon>
        <taxon>Polyangiaceae</taxon>
        <taxon>Sorangium</taxon>
    </lineage>
</organism>
<name>A0A4P2PWK1_SORCE</name>
<sequence length="122" mass="12814">MLRTVFRVAVVPAAPRARPAARPASDLFLVVDAFLGAAPRCRLVCAAPVFLVVPVFVVRVFFGEALRVAPDRVAAPVLRGPFLAWVALRAWLAVFLVPPAAALVFFPGAVCPASPRDVAGAG</sequence>
<dbReference type="Proteomes" id="UP000295781">
    <property type="component" value="Chromosome"/>
</dbReference>
<evidence type="ECO:0000313" key="3">
    <source>
        <dbReference type="Proteomes" id="UP000295781"/>
    </source>
</evidence>
<dbReference type="EMBL" id="CP012670">
    <property type="protein sequence ID" value="AUX21157.1"/>
    <property type="molecule type" value="Genomic_DNA"/>
</dbReference>
<proteinExistence type="predicted"/>
<keyword evidence="1" id="KW-0472">Membrane</keyword>
<evidence type="ECO:0000256" key="1">
    <source>
        <dbReference type="SAM" id="Phobius"/>
    </source>
</evidence>
<gene>
    <name evidence="2" type="ORF">SOCEGT47_016360</name>
</gene>
<keyword evidence="1" id="KW-0812">Transmembrane</keyword>
<keyword evidence="1" id="KW-1133">Transmembrane helix</keyword>
<accession>A0A4P2PWK1</accession>
<reference evidence="2 3" key="1">
    <citation type="submission" date="2015-09" db="EMBL/GenBank/DDBJ databases">
        <title>Sorangium comparison.</title>
        <authorList>
            <person name="Zaburannyi N."/>
            <person name="Bunk B."/>
            <person name="Overmann J."/>
            <person name="Mueller R."/>
        </authorList>
    </citation>
    <scope>NUCLEOTIDE SEQUENCE [LARGE SCALE GENOMIC DNA]</scope>
    <source>
        <strain evidence="2 3">So ceGT47</strain>
    </source>
</reference>
<protein>
    <submittedName>
        <fullName evidence="2">Uncharacterized protein</fullName>
    </submittedName>
</protein>
<feature type="transmembrane region" description="Helical" evidence="1">
    <location>
        <begin position="82"/>
        <end position="106"/>
    </location>
</feature>
<evidence type="ECO:0000313" key="2">
    <source>
        <dbReference type="EMBL" id="AUX21157.1"/>
    </source>
</evidence>
<feature type="transmembrane region" description="Helical" evidence="1">
    <location>
        <begin position="43"/>
        <end position="62"/>
    </location>
</feature>